<dbReference type="STRING" id="388413.ALPR1_03170"/>
<dbReference type="EMBL" id="CM001023">
    <property type="protein sequence ID" value="EAZ82209.1"/>
    <property type="molecule type" value="Genomic_DNA"/>
</dbReference>
<dbReference type="RefSeq" id="WP_008198323.1">
    <property type="nucleotide sequence ID" value="NZ_CM001023.1"/>
</dbReference>
<feature type="signal peptide" evidence="1">
    <location>
        <begin position="1"/>
        <end position="25"/>
    </location>
</feature>
<gene>
    <name evidence="2" type="ORF">ALPR1_03170</name>
</gene>
<evidence type="ECO:0008006" key="4">
    <source>
        <dbReference type="Google" id="ProtNLM"/>
    </source>
</evidence>
<dbReference type="Proteomes" id="UP000003919">
    <property type="component" value="Chromosome"/>
</dbReference>
<accession>A3HVN7</accession>
<evidence type="ECO:0000313" key="2">
    <source>
        <dbReference type="EMBL" id="EAZ82209.1"/>
    </source>
</evidence>
<organism evidence="2 3">
    <name type="scientific">Algoriphagus machipongonensis</name>
    <dbReference type="NCBI Taxonomy" id="388413"/>
    <lineage>
        <taxon>Bacteria</taxon>
        <taxon>Pseudomonadati</taxon>
        <taxon>Bacteroidota</taxon>
        <taxon>Cytophagia</taxon>
        <taxon>Cytophagales</taxon>
        <taxon>Cyclobacteriaceae</taxon>
        <taxon>Algoriphagus</taxon>
    </lineage>
</organism>
<dbReference type="HOGENOM" id="CLU_968520_0_0_10"/>
<comment type="caution">
    <text evidence="2">The sequence shown here is derived from an EMBL/GenBank/DDBJ whole genome shotgun (WGS) entry which is preliminary data.</text>
</comment>
<sequence>MKIFNTKLLALVTSALLLGACSQMATYDNEDLTLGLDKADQSGFKLSPYGTSGFENASISVSGDLNLTYNSEICFGETIDFSFGGVAFTDERTVQIQQFINGDWVQVFQEAQASSGVSGSLSDYGIGSYTFRWKVSGRNGVQNIEFIVVVKDCSEECTIIEDTGYVGDLKGGNDPGQGNGNNGAWWYAFDTEGESTQNVYENENVIGSATYNDVDGTITINLLAAYSLVESSTESVKWYSYADGSLPTDGRPTPGHAPNKNTDLVIDTNGDRYYVIHLDVQSCSSEE</sequence>
<keyword evidence="3" id="KW-1185">Reference proteome</keyword>
<evidence type="ECO:0000313" key="3">
    <source>
        <dbReference type="Proteomes" id="UP000003919"/>
    </source>
</evidence>
<dbReference type="OrthoDB" id="831702at2"/>
<reference evidence="2 3" key="1">
    <citation type="journal article" date="2011" name="J. Bacteriol.">
        <title>Complete genome sequence of Algoriphagus sp. PR1, bacterial prey of a colony-forming choanoflagellate.</title>
        <authorList>
            <person name="Alegado R.A."/>
            <person name="Ferriera S."/>
            <person name="Nusbaum C."/>
            <person name="Young S.K."/>
            <person name="Zeng Q."/>
            <person name="Imamovic A."/>
            <person name="Fairclough S.R."/>
            <person name="King N."/>
        </authorList>
    </citation>
    <scope>NUCLEOTIDE SEQUENCE [LARGE SCALE GENOMIC DNA]</scope>
    <source>
        <strain evidence="2 3">PR1</strain>
    </source>
</reference>
<name>A3HVN7_9BACT</name>
<dbReference type="AlphaFoldDB" id="A3HVN7"/>
<protein>
    <recommendedName>
        <fullName evidence="4">Lipoprotein</fullName>
    </recommendedName>
</protein>
<evidence type="ECO:0000256" key="1">
    <source>
        <dbReference type="SAM" id="SignalP"/>
    </source>
</evidence>
<dbReference type="PROSITE" id="PS51257">
    <property type="entry name" value="PROKAR_LIPOPROTEIN"/>
    <property type="match status" value="1"/>
</dbReference>
<dbReference type="EMBL" id="AAXU02000001">
    <property type="protein sequence ID" value="EAZ82209.1"/>
    <property type="molecule type" value="Genomic_DNA"/>
</dbReference>
<feature type="chain" id="PRO_5002652698" description="Lipoprotein" evidence="1">
    <location>
        <begin position="26"/>
        <end position="287"/>
    </location>
</feature>
<proteinExistence type="predicted"/>
<keyword evidence="1" id="KW-0732">Signal</keyword>